<keyword evidence="3" id="KW-1185">Reference proteome</keyword>
<feature type="compositionally biased region" description="Polar residues" evidence="1">
    <location>
        <begin position="1"/>
        <end position="11"/>
    </location>
</feature>
<evidence type="ECO:0000256" key="1">
    <source>
        <dbReference type="SAM" id="MobiDB-lite"/>
    </source>
</evidence>
<proteinExistence type="predicted"/>
<reference evidence="2 3" key="1">
    <citation type="journal article" date="2005" name="PLoS Biol.">
        <title>The genomes of Oryza sativa: a history of duplications.</title>
        <authorList>
            <person name="Yu J."/>
            <person name="Wang J."/>
            <person name="Lin W."/>
            <person name="Li S."/>
            <person name="Li H."/>
            <person name="Zhou J."/>
            <person name="Ni P."/>
            <person name="Dong W."/>
            <person name="Hu S."/>
            <person name="Zeng C."/>
            <person name="Zhang J."/>
            <person name="Zhang Y."/>
            <person name="Li R."/>
            <person name="Xu Z."/>
            <person name="Li S."/>
            <person name="Li X."/>
            <person name="Zheng H."/>
            <person name="Cong L."/>
            <person name="Lin L."/>
            <person name="Yin J."/>
            <person name="Geng J."/>
            <person name="Li G."/>
            <person name="Shi J."/>
            <person name="Liu J."/>
            <person name="Lv H."/>
            <person name="Li J."/>
            <person name="Wang J."/>
            <person name="Deng Y."/>
            <person name="Ran L."/>
            <person name="Shi X."/>
            <person name="Wang X."/>
            <person name="Wu Q."/>
            <person name="Li C."/>
            <person name="Ren X."/>
            <person name="Wang J."/>
            <person name="Wang X."/>
            <person name="Li D."/>
            <person name="Liu D."/>
            <person name="Zhang X."/>
            <person name="Ji Z."/>
            <person name="Zhao W."/>
            <person name="Sun Y."/>
            <person name="Zhang Z."/>
            <person name="Bao J."/>
            <person name="Han Y."/>
            <person name="Dong L."/>
            <person name="Ji J."/>
            <person name="Chen P."/>
            <person name="Wu S."/>
            <person name="Liu J."/>
            <person name="Xiao Y."/>
            <person name="Bu D."/>
            <person name="Tan J."/>
            <person name="Yang L."/>
            <person name="Ye C."/>
            <person name="Zhang J."/>
            <person name="Xu J."/>
            <person name="Zhou Y."/>
            <person name="Yu Y."/>
            <person name="Zhang B."/>
            <person name="Zhuang S."/>
            <person name="Wei H."/>
            <person name="Liu B."/>
            <person name="Lei M."/>
            <person name="Yu H."/>
            <person name="Li Y."/>
            <person name="Xu H."/>
            <person name="Wei S."/>
            <person name="He X."/>
            <person name="Fang L."/>
            <person name="Zhang Z."/>
            <person name="Zhang Y."/>
            <person name="Huang X."/>
            <person name="Su Z."/>
            <person name="Tong W."/>
            <person name="Li J."/>
            <person name="Tong Z."/>
            <person name="Li S."/>
            <person name="Ye J."/>
            <person name="Wang L."/>
            <person name="Fang L."/>
            <person name="Lei T."/>
            <person name="Chen C."/>
            <person name="Chen H."/>
            <person name="Xu Z."/>
            <person name="Li H."/>
            <person name="Huang H."/>
            <person name="Zhang F."/>
            <person name="Xu H."/>
            <person name="Li N."/>
            <person name="Zhao C."/>
            <person name="Li S."/>
            <person name="Dong L."/>
            <person name="Huang Y."/>
            <person name="Li L."/>
            <person name="Xi Y."/>
            <person name="Qi Q."/>
            <person name="Li W."/>
            <person name="Zhang B."/>
            <person name="Hu W."/>
            <person name="Zhang Y."/>
            <person name="Tian X."/>
            <person name="Jiao Y."/>
            <person name="Liang X."/>
            <person name="Jin J."/>
            <person name="Gao L."/>
            <person name="Zheng W."/>
            <person name="Hao B."/>
            <person name="Liu S."/>
            <person name="Wang W."/>
            <person name="Yuan L."/>
            <person name="Cao M."/>
            <person name="McDermott J."/>
            <person name="Samudrala R."/>
            <person name="Wang J."/>
            <person name="Wong G.K."/>
            <person name="Yang H."/>
        </authorList>
    </citation>
    <scope>NUCLEOTIDE SEQUENCE [LARGE SCALE GENOMIC DNA]</scope>
    <source>
        <strain evidence="3">cv. 93-11</strain>
    </source>
</reference>
<name>B8AZZ2_ORYSI</name>
<organism evidence="2 3">
    <name type="scientific">Oryza sativa subsp. indica</name>
    <name type="common">Rice</name>
    <dbReference type="NCBI Taxonomy" id="39946"/>
    <lineage>
        <taxon>Eukaryota</taxon>
        <taxon>Viridiplantae</taxon>
        <taxon>Streptophyta</taxon>
        <taxon>Embryophyta</taxon>
        <taxon>Tracheophyta</taxon>
        <taxon>Spermatophyta</taxon>
        <taxon>Magnoliopsida</taxon>
        <taxon>Liliopsida</taxon>
        <taxon>Poales</taxon>
        <taxon>Poaceae</taxon>
        <taxon>BOP clade</taxon>
        <taxon>Oryzoideae</taxon>
        <taxon>Oryzeae</taxon>
        <taxon>Oryzinae</taxon>
        <taxon>Oryza</taxon>
        <taxon>Oryza sativa</taxon>
    </lineage>
</organism>
<sequence>MLMATASTAENSPRPPPMRPLSGLFYHTASTVPLLGEGKEARRRRHHDDEPATTTTSRKLLVLAPPGDASRSR</sequence>
<gene>
    <name evidence="2" type="ORF">OsI_20620</name>
</gene>
<protein>
    <submittedName>
        <fullName evidence="2">Uncharacterized protein</fullName>
    </submittedName>
</protein>
<dbReference type="HOGENOM" id="CLU_2709174_0_0_1"/>
<evidence type="ECO:0000313" key="2">
    <source>
        <dbReference type="EMBL" id="EEC79527.1"/>
    </source>
</evidence>
<evidence type="ECO:0000313" key="3">
    <source>
        <dbReference type="Proteomes" id="UP000007015"/>
    </source>
</evidence>
<feature type="region of interest" description="Disordered" evidence="1">
    <location>
        <begin position="1"/>
        <end position="73"/>
    </location>
</feature>
<accession>B8AZZ2</accession>
<dbReference type="AlphaFoldDB" id="B8AZZ2"/>
<dbReference type="Proteomes" id="UP000007015">
    <property type="component" value="Chromosome 5"/>
</dbReference>
<dbReference type="EMBL" id="CM000130">
    <property type="protein sequence ID" value="EEC79527.1"/>
    <property type="molecule type" value="Genomic_DNA"/>
</dbReference>
<dbReference type="Gramene" id="BGIOSGA020186-TA">
    <property type="protein sequence ID" value="BGIOSGA020186-PA"/>
    <property type="gene ID" value="BGIOSGA020186"/>
</dbReference>